<dbReference type="Pfam" id="PF00743">
    <property type="entry name" value="FMO-like"/>
    <property type="match status" value="1"/>
</dbReference>
<dbReference type="CDD" id="cd02440">
    <property type="entry name" value="AdoMet_MTases"/>
    <property type="match status" value="1"/>
</dbReference>
<reference evidence="6 7" key="1">
    <citation type="submission" date="2024-03" db="EMBL/GenBank/DDBJ databases">
        <title>A high-quality draft genome sequence of Diaporthe vaccinii, a causative agent of upright dieback and viscid rot disease in cranberry plants.</title>
        <authorList>
            <person name="Sarrasin M."/>
            <person name="Lang B.F."/>
            <person name="Burger G."/>
        </authorList>
    </citation>
    <scope>NUCLEOTIDE SEQUENCE [LARGE SCALE GENOMIC DNA]</scope>
    <source>
        <strain evidence="6 7">IS7</strain>
    </source>
</reference>
<sequence>MTKHAVDYDAIVIGAGFSGLRSIWGLKQLGLTVKCFDVALDVGGTWYWNRYPGARSDCESHTYVFNFAPELLDDWDFSERYPSQDELQRYFSRVADRYDLRRHIEFGTRVTAAHYNDSEATWTITTSNGMSSTCRYFVVGTGITSIPKEPDFPGIDTFEGECYVPAKWPTQKVNFEGKRIGIVGTGSTGIQLIPKIAHAASELTVFQRSPNYVVPGRNHPVDELRKAEIKRNFGATWELARKNPNGHAVTPSGKTIRGISDAEELREGFEYGWELGVYNFQIETYDDIFMDPEANLKTTDFIRSKIRSVVKDPAKAKILCPTHLYGAKRPPCGHQYYETFNRPNVNLVDISQDEIQVYDRGIRTSSGAEYELDMIIPALGFDAITGAIEAIDIVGREKKSLKDHWTDRVRTYAGILVSGFPNLFIVCGPHMPISNAAITVESSVDWITNTIGHMRANGLATADVSKQAETAWSDEHDGLWNSLMLAEPAKENRYWAVGANIPGKPHRILVYFGGHPAWNDLIQKEAGAGWPSVEFTPLAANGDSAGWETVGRTISVGGWSVTAEKLESVVVPLQSGDVGLSLEEKFRLSSQASARYIERAVNDIRKRGLAVPNDHKSHWWRVCQNFVNSESGRALIQDSPNTQDELDQLTSRIGLEGEAIKRIGSDLVGLLTGEIDPISHILKDDLLFRLYLSDDGIRPNTYAAEFTRLLASRDRGQRILEVGAGTGGTTKRILTACSPNGEKFCSEYMYTDVSPGFFKTSGTTLKKWENLLTFKTLNIEKDPAKQGFAENSYDLVIAAHVIHATPSLTDTLGNVRKLLKPGGVLALVELTRLTPYFNMVFGMFPGWWSGVEEGRVESPLQSAAQWSRHLKAAGFSGVDLVAYDVPEPQRHCALILSTAVDTTS</sequence>
<dbReference type="Proteomes" id="UP001600888">
    <property type="component" value="Unassembled WGS sequence"/>
</dbReference>
<keyword evidence="3" id="KW-0521">NADP</keyword>
<keyword evidence="1" id="KW-0285">Flavoprotein</keyword>
<dbReference type="InterPro" id="IPR020946">
    <property type="entry name" value="Flavin_mOase-like"/>
</dbReference>
<keyword evidence="2" id="KW-0274">FAD</keyword>
<evidence type="ECO:0000313" key="7">
    <source>
        <dbReference type="Proteomes" id="UP001600888"/>
    </source>
</evidence>
<dbReference type="Pfam" id="PF08242">
    <property type="entry name" value="Methyltransf_12"/>
    <property type="match status" value="1"/>
</dbReference>
<dbReference type="EMBL" id="JBAWTH010000238">
    <property type="protein sequence ID" value="KAL2272428.1"/>
    <property type="molecule type" value="Genomic_DNA"/>
</dbReference>
<accession>A0ABR4DPY2</accession>
<organism evidence="6 7">
    <name type="scientific">Diaporthe vaccinii</name>
    <dbReference type="NCBI Taxonomy" id="105482"/>
    <lineage>
        <taxon>Eukaryota</taxon>
        <taxon>Fungi</taxon>
        <taxon>Dikarya</taxon>
        <taxon>Ascomycota</taxon>
        <taxon>Pezizomycotina</taxon>
        <taxon>Sordariomycetes</taxon>
        <taxon>Sordariomycetidae</taxon>
        <taxon>Diaporthales</taxon>
        <taxon>Diaporthaceae</taxon>
        <taxon>Diaporthe</taxon>
        <taxon>Diaporthe eres species complex</taxon>
    </lineage>
</organism>
<dbReference type="InterPro" id="IPR050775">
    <property type="entry name" value="FAD-binding_Monooxygenases"/>
</dbReference>
<gene>
    <name evidence="6" type="ORF">FJTKL_06572</name>
</gene>
<feature type="domain" description="Methyltransferase type 12" evidence="5">
    <location>
        <begin position="720"/>
        <end position="825"/>
    </location>
</feature>
<dbReference type="PRINTS" id="PR00411">
    <property type="entry name" value="PNDRDTASEI"/>
</dbReference>
<name>A0ABR4DPY2_9PEZI</name>
<evidence type="ECO:0000313" key="6">
    <source>
        <dbReference type="EMBL" id="KAL2272428.1"/>
    </source>
</evidence>
<keyword evidence="7" id="KW-1185">Reference proteome</keyword>
<protein>
    <recommendedName>
        <fullName evidence="5">Methyltransferase type 12 domain-containing protein</fullName>
    </recommendedName>
</protein>
<dbReference type="SUPFAM" id="SSF51905">
    <property type="entry name" value="FAD/NAD(P)-binding domain"/>
    <property type="match status" value="2"/>
</dbReference>
<proteinExistence type="predicted"/>
<comment type="caution">
    <text evidence="6">The sequence shown here is derived from an EMBL/GenBank/DDBJ whole genome shotgun (WGS) entry which is preliminary data.</text>
</comment>
<dbReference type="InterPro" id="IPR029063">
    <property type="entry name" value="SAM-dependent_MTases_sf"/>
</dbReference>
<dbReference type="Gene3D" id="3.50.50.60">
    <property type="entry name" value="FAD/NAD(P)-binding domain"/>
    <property type="match status" value="3"/>
</dbReference>
<dbReference type="InterPro" id="IPR013217">
    <property type="entry name" value="Methyltransf_12"/>
</dbReference>
<evidence type="ECO:0000256" key="4">
    <source>
        <dbReference type="ARBA" id="ARBA00023002"/>
    </source>
</evidence>
<dbReference type="PANTHER" id="PTHR43098">
    <property type="entry name" value="L-ORNITHINE N(5)-MONOOXYGENASE-RELATED"/>
    <property type="match status" value="1"/>
</dbReference>
<evidence type="ECO:0000256" key="3">
    <source>
        <dbReference type="ARBA" id="ARBA00022857"/>
    </source>
</evidence>
<dbReference type="SUPFAM" id="SSF53335">
    <property type="entry name" value="S-adenosyl-L-methionine-dependent methyltransferases"/>
    <property type="match status" value="1"/>
</dbReference>
<evidence type="ECO:0000256" key="1">
    <source>
        <dbReference type="ARBA" id="ARBA00022630"/>
    </source>
</evidence>
<dbReference type="InterPro" id="IPR036188">
    <property type="entry name" value="FAD/NAD-bd_sf"/>
</dbReference>
<evidence type="ECO:0000259" key="5">
    <source>
        <dbReference type="Pfam" id="PF08242"/>
    </source>
</evidence>
<dbReference type="PANTHER" id="PTHR43098:SF5">
    <property type="entry name" value="DUAL-FUNCTIONAL MONOOXYGENASE_METHYLTRANSFERASE PSOF"/>
    <property type="match status" value="1"/>
</dbReference>
<dbReference type="Gene3D" id="3.40.50.150">
    <property type="entry name" value="Vaccinia Virus protein VP39"/>
    <property type="match status" value="1"/>
</dbReference>
<evidence type="ECO:0000256" key="2">
    <source>
        <dbReference type="ARBA" id="ARBA00022827"/>
    </source>
</evidence>
<keyword evidence="4" id="KW-0560">Oxidoreductase</keyword>